<accession>A0A8R1IY69</accession>
<organism evidence="5 6">
    <name type="scientific">Caenorhabditis japonica</name>
    <dbReference type="NCBI Taxonomy" id="281687"/>
    <lineage>
        <taxon>Eukaryota</taxon>
        <taxon>Metazoa</taxon>
        <taxon>Ecdysozoa</taxon>
        <taxon>Nematoda</taxon>
        <taxon>Chromadorea</taxon>
        <taxon>Rhabditida</taxon>
        <taxon>Rhabditina</taxon>
        <taxon>Rhabditomorpha</taxon>
        <taxon>Rhabditoidea</taxon>
        <taxon>Rhabditidae</taxon>
        <taxon>Peloderinae</taxon>
        <taxon>Caenorhabditis</taxon>
    </lineage>
</organism>
<evidence type="ECO:0000313" key="5">
    <source>
        <dbReference type="EnsemblMetazoa" id="CJA42403a.1"/>
    </source>
</evidence>
<dbReference type="PANTHER" id="PTHR24006">
    <property type="entry name" value="UBIQUITIN CARBOXYL-TERMINAL HYDROLASE"/>
    <property type="match status" value="1"/>
</dbReference>
<dbReference type="GO" id="GO:0004843">
    <property type="term" value="F:cysteine-type deubiquitinase activity"/>
    <property type="evidence" value="ECO:0007669"/>
    <property type="project" value="InterPro"/>
</dbReference>
<dbReference type="Proteomes" id="UP000005237">
    <property type="component" value="Unassembled WGS sequence"/>
</dbReference>
<dbReference type="InterPro" id="IPR028889">
    <property type="entry name" value="USP"/>
</dbReference>
<keyword evidence="6" id="KW-1185">Reference proteome</keyword>
<dbReference type="InterPro" id="IPR038765">
    <property type="entry name" value="Papain-like_cys_pep_sf"/>
</dbReference>
<dbReference type="SMART" id="SM00165">
    <property type="entry name" value="UBA"/>
    <property type="match status" value="2"/>
</dbReference>
<dbReference type="CDD" id="cd14327">
    <property type="entry name" value="UBA_atUPL1_2_like"/>
    <property type="match status" value="1"/>
</dbReference>
<dbReference type="GO" id="GO:0005829">
    <property type="term" value="C:cytosol"/>
    <property type="evidence" value="ECO:0007669"/>
    <property type="project" value="TreeGrafter"/>
</dbReference>
<evidence type="ECO:0000313" key="6">
    <source>
        <dbReference type="Proteomes" id="UP000005237"/>
    </source>
</evidence>
<dbReference type="InterPro" id="IPR050164">
    <property type="entry name" value="Peptidase_C19"/>
</dbReference>
<dbReference type="InterPro" id="IPR001394">
    <property type="entry name" value="Peptidase_C19_UCH"/>
</dbReference>
<evidence type="ECO:0000256" key="1">
    <source>
        <dbReference type="ARBA" id="ARBA00009085"/>
    </source>
</evidence>
<feature type="domain" description="UBA" evidence="3">
    <location>
        <begin position="137"/>
        <end position="180"/>
    </location>
</feature>
<dbReference type="AlphaFoldDB" id="A0A8R1IY69"/>
<dbReference type="Pfam" id="PF00443">
    <property type="entry name" value="UCH"/>
    <property type="match status" value="1"/>
</dbReference>
<proteinExistence type="inferred from homology"/>
<dbReference type="PROSITE" id="PS00973">
    <property type="entry name" value="USP_2"/>
    <property type="match status" value="1"/>
</dbReference>
<dbReference type="PROSITE" id="PS50030">
    <property type="entry name" value="UBA"/>
    <property type="match status" value="2"/>
</dbReference>
<comment type="similarity">
    <text evidence="1">Belongs to the peptidase C19 family.</text>
</comment>
<feature type="compositionally biased region" description="Low complexity" evidence="2">
    <location>
        <begin position="248"/>
        <end position="270"/>
    </location>
</feature>
<dbReference type="GO" id="GO:0005634">
    <property type="term" value="C:nucleus"/>
    <property type="evidence" value="ECO:0007669"/>
    <property type="project" value="TreeGrafter"/>
</dbReference>
<dbReference type="Pfam" id="PF00627">
    <property type="entry name" value="UBA"/>
    <property type="match status" value="1"/>
</dbReference>
<name>A0A8R1IY69_CAEJA</name>
<dbReference type="SUPFAM" id="SSF46934">
    <property type="entry name" value="UBA-like"/>
    <property type="match status" value="1"/>
</dbReference>
<dbReference type="PANTHER" id="PTHR24006:SF664">
    <property type="entry name" value="UBIQUITIN CARBOXYL-TERMINAL HYDROLASE"/>
    <property type="match status" value="1"/>
</dbReference>
<dbReference type="Gene3D" id="3.90.70.10">
    <property type="entry name" value="Cysteine proteinases"/>
    <property type="match status" value="1"/>
</dbReference>
<evidence type="ECO:0000259" key="3">
    <source>
        <dbReference type="PROSITE" id="PS50030"/>
    </source>
</evidence>
<sequence length="338" mass="36663">MLSLFEEYGLAIFQANRRTYLNSALVHASAAAGSRSSVDMSAAVRAYFDVQLVDGYKSPVTGETKGATNTISMKTFPDYLFVQVQKFAYSTSDGSMKKLDIDFEVCEQLDLGAYRGNGKLAHEECLPDSAETTGPPPIPAKLRAVANELISMGFGEDASLRAAFVSNGTAEVATNWLMENIEDPHVNEKFVMPSGTPSSSGIDPNMVGAIVEMGFTEHQAKHALKQVTDVAGAIEWLFSNMDNIPVESAETGESSASSAQPEPSATAAAPARHKKYKDGGEKYELIGMISHMGSRPDSGHYVAHMLKEGKWVLFNDEKVALSQDPPKKLAYVYLYKRV</sequence>
<dbReference type="InterPro" id="IPR009060">
    <property type="entry name" value="UBA-like_sf"/>
</dbReference>
<dbReference type="InterPro" id="IPR015940">
    <property type="entry name" value="UBA"/>
</dbReference>
<evidence type="ECO:0000259" key="4">
    <source>
        <dbReference type="PROSITE" id="PS50235"/>
    </source>
</evidence>
<dbReference type="EnsemblMetazoa" id="CJA42403a.1">
    <property type="protein sequence ID" value="CJA42403a.1"/>
    <property type="gene ID" value="WBGene00218251"/>
</dbReference>
<dbReference type="GO" id="GO:0016579">
    <property type="term" value="P:protein deubiquitination"/>
    <property type="evidence" value="ECO:0007669"/>
    <property type="project" value="InterPro"/>
</dbReference>
<dbReference type="Gene3D" id="1.10.8.10">
    <property type="entry name" value="DNA helicase RuvA subunit, C-terminal domain"/>
    <property type="match status" value="2"/>
</dbReference>
<dbReference type="SUPFAM" id="SSF54001">
    <property type="entry name" value="Cysteine proteinases"/>
    <property type="match status" value="1"/>
</dbReference>
<reference evidence="6" key="1">
    <citation type="submission" date="2010-08" db="EMBL/GenBank/DDBJ databases">
        <authorList>
            <consortium name="Caenorhabditis japonica Sequencing Consortium"/>
            <person name="Wilson R.K."/>
        </authorList>
    </citation>
    <scope>NUCLEOTIDE SEQUENCE [LARGE SCALE GENOMIC DNA]</scope>
    <source>
        <strain evidence="6">DF5081</strain>
    </source>
</reference>
<feature type="domain" description="USP" evidence="4">
    <location>
        <begin position="1"/>
        <end position="338"/>
    </location>
</feature>
<evidence type="ECO:0000256" key="2">
    <source>
        <dbReference type="SAM" id="MobiDB-lite"/>
    </source>
</evidence>
<feature type="domain" description="UBA" evidence="3">
    <location>
        <begin position="201"/>
        <end position="240"/>
    </location>
</feature>
<reference evidence="5" key="2">
    <citation type="submission" date="2022-06" db="UniProtKB">
        <authorList>
            <consortium name="EnsemblMetazoa"/>
        </authorList>
    </citation>
    <scope>IDENTIFICATION</scope>
    <source>
        <strain evidence="5">DF5081</strain>
    </source>
</reference>
<dbReference type="PROSITE" id="PS50235">
    <property type="entry name" value="USP_3"/>
    <property type="match status" value="1"/>
</dbReference>
<evidence type="ECO:0008006" key="7">
    <source>
        <dbReference type="Google" id="ProtNLM"/>
    </source>
</evidence>
<feature type="region of interest" description="Disordered" evidence="2">
    <location>
        <begin position="248"/>
        <end position="276"/>
    </location>
</feature>
<protein>
    <recommendedName>
        <fullName evidence="7">Ubiquitinyl hydrolase 1</fullName>
    </recommendedName>
</protein>
<dbReference type="InterPro" id="IPR018200">
    <property type="entry name" value="USP_CS"/>
</dbReference>